<dbReference type="InterPro" id="IPR011333">
    <property type="entry name" value="SKP1/BTB/POZ_sf"/>
</dbReference>
<accession>A0A4Y9XTY9</accession>
<dbReference type="AlphaFoldDB" id="A0A4Y9XTY9"/>
<gene>
    <name evidence="3" type="ORF">EVJ58_g10249</name>
</gene>
<evidence type="ECO:0000313" key="4">
    <source>
        <dbReference type="Proteomes" id="UP000298390"/>
    </source>
</evidence>
<organism evidence="3 4">
    <name type="scientific">Rhodofomes roseus</name>
    <dbReference type="NCBI Taxonomy" id="34475"/>
    <lineage>
        <taxon>Eukaryota</taxon>
        <taxon>Fungi</taxon>
        <taxon>Dikarya</taxon>
        <taxon>Basidiomycota</taxon>
        <taxon>Agaricomycotina</taxon>
        <taxon>Agaricomycetes</taxon>
        <taxon>Polyporales</taxon>
        <taxon>Rhodofomes</taxon>
    </lineage>
</organism>
<dbReference type="SUPFAM" id="SSF54695">
    <property type="entry name" value="POZ domain"/>
    <property type="match status" value="1"/>
</dbReference>
<feature type="compositionally biased region" description="Polar residues" evidence="1">
    <location>
        <begin position="1"/>
        <end position="37"/>
    </location>
</feature>
<dbReference type="EMBL" id="SEKV01001056">
    <property type="protein sequence ID" value="TFY52019.1"/>
    <property type="molecule type" value="Genomic_DNA"/>
</dbReference>
<dbReference type="PROSITE" id="PS50097">
    <property type="entry name" value="BTB"/>
    <property type="match status" value="1"/>
</dbReference>
<evidence type="ECO:0000259" key="2">
    <source>
        <dbReference type="PROSITE" id="PS50097"/>
    </source>
</evidence>
<dbReference type="InterPro" id="IPR000210">
    <property type="entry name" value="BTB/POZ_dom"/>
</dbReference>
<evidence type="ECO:0000256" key="1">
    <source>
        <dbReference type="SAM" id="MobiDB-lite"/>
    </source>
</evidence>
<comment type="caution">
    <text evidence="3">The sequence shown here is derived from an EMBL/GenBank/DDBJ whole genome shotgun (WGS) entry which is preliminary data.</text>
</comment>
<dbReference type="Proteomes" id="UP000298390">
    <property type="component" value="Unassembled WGS sequence"/>
</dbReference>
<proteinExistence type="predicted"/>
<evidence type="ECO:0000313" key="3">
    <source>
        <dbReference type="EMBL" id="TFY52019.1"/>
    </source>
</evidence>
<name>A0A4Y9XTY9_9APHY</name>
<feature type="domain" description="BTB" evidence="2">
    <location>
        <begin position="47"/>
        <end position="126"/>
    </location>
</feature>
<reference evidence="3 4" key="1">
    <citation type="submission" date="2019-01" db="EMBL/GenBank/DDBJ databases">
        <title>Genome sequencing of the rare red list fungi Fomitopsis rosea.</title>
        <authorList>
            <person name="Buettner E."/>
            <person name="Kellner H."/>
        </authorList>
    </citation>
    <scope>NUCLEOTIDE SEQUENCE [LARGE SCALE GENOMIC DNA]</scope>
    <source>
        <strain evidence="3 4">DSM 105464</strain>
    </source>
</reference>
<dbReference type="Pfam" id="PF00651">
    <property type="entry name" value="BTB"/>
    <property type="match status" value="1"/>
</dbReference>
<dbReference type="Gene3D" id="3.30.710.10">
    <property type="entry name" value="Potassium Channel Kv1.1, Chain A"/>
    <property type="match status" value="1"/>
</dbReference>
<feature type="region of interest" description="Disordered" evidence="1">
    <location>
        <begin position="1"/>
        <end position="41"/>
    </location>
</feature>
<dbReference type="CDD" id="cd18186">
    <property type="entry name" value="BTB_POZ_ZBTB_KLHL-like"/>
    <property type="match status" value="1"/>
</dbReference>
<protein>
    <recommendedName>
        <fullName evidence="2">BTB domain-containing protein</fullName>
    </recommendedName>
</protein>
<sequence length="334" mass="36331">MDVPTTTIAQQGNVQSNDTSTNGTANLNGSEPATPTDASFPFNSPHADVILRSSDGMNFRVRKAILAEASPFFETMFSLPNGAEQPAHTGGSDAQPGLPVVPMSESSTVVDGLLRFCYPANRRLQEMKLDDVLVLLPAARKYTMDQMVEYIISMLRNFTEGAPLRIYCVAIHFQLGEDLIRAAARGFLNQPVAYPYTTVAELDLISGSAHARLLDYHNRCSLSVQNETQPGMIDVGTNAAHSWACGAEGFNSNGSRRYITSWFSAFMQRCQQLVRQYPSRKGFDSGASIVQALADAKKCDFCGPKALADVQTFLSLLTDSINEAISKISLEIVA</sequence>
<dbReference type="SMART" id="SM00225">
    <property type="entry name" value="BTB"/>
    <property type="match status" value="1"/>
</dbReference>